<dbReference type="EMBL" id="SEWT01000001">
    <property type="protein sequence ID" value="RYU35847.1"/>
    <property type="molecule type" value="Genomic_DNA"/>
</dbReference>
<evidence type="ECO:0000313" key="9">
    <source>
        <dbReference type="Proteomes" id="UP000254396"/>
    </source>
</evidence>
<dbReference type="Proteomes" id="UP000305511">
    <property type="component" value="Unassembled WGS sequence"/>
</dbReference>
<dbReference type="Proteomes" id="UP000281488">
    <property type="component" value="Unassembled WGS sequence"/>
</dbReference>
<reference evidence="1 13" key="6">
    <citation type="submission" date="2019-04" db="EMBL/GenBank/DDBJ databases">
        <title>Step-wise assembly of the neonatal virome modulated by breast feeding.</title>
        <authorList>
            <person name="Liang G."/>
            <person name="Bushman F."/>
        </authorList>
    </citation>
    <scope>NUCLEOTIDE SEQUENCE [LARGE SCALE GENOMIC DNA]</scope>
    <source>
        <strain evidence="1 13">E3754</strain>
    </source>
</reference>
<dbReference type="EMBL" id="WVTJ01000005">
    <property type="protein sequence ID" value="MXS52024.1"/>
    <property type="molecule type" value="Genomic_DNA"/>
</dbReference>
<name>A0A1G1SEJ2_ENTFL</name>
<evidence type="ECO:0000313" key="1">
    <source>
        <dbReference type="EMBL" id="MXS52024.1"/>
    </source>
</evidence>
<dbReference type="EMBL" id="UGIX01000001">
    <property type="protein sequence ID" value="STP67612.1"/>
    <property type="molecule type" value="Genomic_DNA"/>
</dbReference>
<reference evidence="4 10" key="3">
    <citation type="submission" date="2018-10" db="EMBL/GenBank/DDBJ databases">
        <title>Genotypes and phenotypes of Enterococci isolated from broiler chickens.</title>
        <authorList>
            <person name="Muhammad A.R."/>
            <person name="Diarra M.S."/>
        </authorList>
    </citation>
    <scope>NUCLEOTIDE SEQUENCE [LARGE SCALE GENOMIC DNA]</scope>
    <source>
        <strain evidence="4 10">LIT2 A36'</strain>
    </source>
</reference>
<accession>A0A1G1SEJ2</accession>
<reference evidence="2 8" key="1">
    <citation type="submission" date="2018-04" db="EMBL/GenBank/DDBJ databases">
        <authorList>
            <person name="Van Tyne D."/>
        </authorList>
    </citation>
    <scope>NUCLEOTIDE SEQUENCE [LARGE SCALE GENOMIC DNA]</scope>
    <source>
        <strain evidence="2 8">B2535</strain>
    </source>
</reference>
<gene>
    <name evidence="3" type="ORF">CGZ46_05825</name>
    <name evidence="2" type="ORF">DAI13_06310</name>
    <name evidence="4" type="ORF">EGW16_02650</name>
    <name evidence="5" type="ORF">EU507_00935</name>
    <name evidence="7" type="ORF">EY666_06810</name>
    <name evidence="1" type="ORF">GTI81_04680</name>
    <name evidence="6" type="ORF">NCTC13379_02573</name>
</gene>
<dbReference type="EMBL" id="SIYF01000152">
    <property type="protein sequence ID" value="TKK87302.1"/>
    <property type="molecule type" value="Genomic_DNA"/>
</dbReference>
<evidence type="ECO:0000313" key="3">
    <source>
        <dbReference type="EMBL" id="QFY92250.1"/>
    </source>
</evidence>
<evidence type="ECO:0000313" key="10">
    <source>
        <dbReference type="Proteomes" id="UP000281488"/>
    </source>
</evidence>
<organism evidence="7 12">
    <name type="scientific">Enterococcus faecalis</name>
    <name type="common">Streptococcus faecalis</name>
    <dbReference type="NCBI Taxonomy" id="1351"/>
    <lineage>
        <taxon>Bacteria</taxon>
        <taxon>Bacillati</taxon>
        <taxon>Bacillota</taxon>
        <taxon>Bacilli</taxon>
        <taxon>Lactobacillales</taxon>
        <taxon>Enterococcaceae</taxon>
        <taxon>Enterococcus</taxon>
    </lineage>
</organism>
<evidence type="ECO:0000313" key="7">
    <source>
        <dbReference type="EMBL" id="TKK87302.1"/>
    </source>
</evidence>
<evidence type="ECO:0000313" key="4">
    <source>
        <dbReference type="EMBL" id="ROX35256.1"/>
    </source>
</evidence>
<dbReference type="AlphaFoldDB" id="A0A1G1SEJ2"/>
<dbReference type="EMBL" id="RKMZ01000001">
    <property type="protein sequence ID" value="ROX35256.1"/>
    <property type="molecule type" value="Genomic_DNA"/>
</dbReference>
<dbReference type="EMBL" id="CP042213">
    <property type="protein sequence ID" value="QFY92250.1"/>
    <property type="molecule type" value="Genomic_DNA"/>
</dbReference>
<dbReference type="EMBL" id="PZZH01000001">
    <property type="protein sequence ID" value="PTN77369.1"/>
    <property type="molecule type" value="Genomic_DNA"/>
</dbReference>
<proteinExistence type="predicted"/>
<evidence type="ECO:0000313" key="2">
    <source>
        <dbReference type="EMBL" id="PTN77369.1"/>
    </source>
</evidence>
<protein>
    <submittedName>
        <fullName evidence="7">Uncharacterized protein</fullName>
    </submittedName>
</protein>
<evidence type="ECO:0000313" key="8">
    <source>
        <dbReference type="Proteomes" id="UP000244140"/>
    </source>
</evidence>
<sequence length="35" mass="4022">MALVISMTILVSLWLIQSQKQAVKVPVKIERNRNN</sequence>
<dbReference type="Proteomes" id="UP000429730">
    <property type="component" value="Unassembled WGS sequence"/>
</dbReference>
<reference evidence="3" key="7">
    <citation type="submission" date="2019-07" db="EMBL/GenBank/DDBJ databases">
        <title>Transferable Resistance Gene optrA in Enterococcus faecalis from Swine in Brazil.</title>
        <authorList>
            <person name="Almeida L.M."/>
            <person name="Lebreton F."/>
            <person name="Gaca A."/>
            <person name="Bispo P.M."/>
            <person name="Saavedra J."/>
            <person name="Filsner P."/>
            <person name="Moreno A.M."/>
            <person name="Mamizuka E.M."/>
            <person name="Gilmore M.S."/>
        </authorList>
    </citation>
    <scope>NUCLEOTIDE SEQUENCE</scope>
    <source>
        <strain evidence="3">L15</strain>
    </source>
</reference>
<reference evidence="6 9" key="2">
    <citation type="submission" date="2018-06" db="EMBL/GenBank/DDBJ databases">
        <authorList>
            <consortium name="Pathogen Informatics"/>
            <person name="Doyle S."/>
        </authorList>
    </citation>
    <scope>NUCLEOTIDE SEQUENCE [LARGE SCALE GENOMIC DNA]</scope>
    <source>
        <strain evidence="6 9">NCTC13379</strain>
    </source>
</reference>
<dbReference type="Proteomes" id="UP000254396">
    <property type="component" value="Unassembled WGS sequence"/>
</dbReference>
<evidence type="ECO:0000313" key="12">
    <source>
        <dbReference type="Proteomes" id="UP000305511"/>
    </source>
</evidence>
<dbReference type="Proteomes" id="UP000292223">
    <property type="component" value="Unassembled WGS sequence"/>
</dbReference>
<reference evidence="7 12" key="4">
    <citation type="submission" date="2019-02" db="EMBL/GenBank/DDBJ databases">
        <title>Bacteria dissemination in different level of health care in South Africa: the effectiveness of infections prevention and control.</title>
        <authorList>
            <person name="Shobo C."/>
            <person name="Amoako D.G."/>
            <person name="Allam M."/>
            <person name="Ismail A."/>
            <person name="Bester L.A."/>
            <person name="Essack S.Y."/>
        </authorList>
    </citation>
    <scope>NUCLEOTIDE SEQUENCE [LARGE SCALE GENOMIC DNA]</scope>
    <source>
        <strain evidence="7 12">2SIL2</strain>
    </source>
</reference>
<evidence type="ECO:0000313" key="6">
    <source>
        <dbReference type="EMBL" id="STP67612.1"/>
    </source>
</evidence>
<reference evidence="5 11" key="5">
    <citation type="submission" date="2019-02" db="EMBL/GenBank/DDBJ databases">
        <title>From farm to fork: dissemination of Tn554::fexA-optrA in linezolid-resistant Enterococcus faecalis clones from chicken feces and meat in Tunisia.</title>
        <authorList>
            <person name="Tedim A.P."/>
            <person name="Elghaieb H."/>
            <person name="Abbassi M.S."/>
            <person name="Novais C."/>
            <person name="Hassen A."/>
            <person name="Peixe L."/>
            <person name="Freitas A.R."/>
        </authorList>
    </citation>
    <scope>NUCLEOTIDE SEQUENCE [LARGE SCALE GENOMIC DNA]</scope>
    <source>
        <strain evidence="5 11">728T</strain>
    </source>
</reference>
<dbReference type="Proteomes" id="UP000244140">
    <property type="component" value="Unassembled WGS sequence"/>
</dbReference>
<evidence type="ECO:0000313" key="5">
    <source>
        <dbReference type="EMBL" id="RYU35847.1"/>
    </source>
</evidence>
<evidence type="ECO:0000313" key="11">
    <source>
        <dbReference type="Proteomes" id="UP000292223"/>
    </source>
</evidence>
<dbReference type="KEGG" id="ene:ENT_06840"/>
<evidence type="ECO:0000313" key="13">
    <source>
        <dbReference type="Proteomes" id="UP000429730"/>
    </source>
</evidence>